<name>A0A1G7WTH4_CHIFI</name>
<proteinExistence type="predicted"/>
<accession>A0A1G7WTH4</accession>
<evidence type="ECO:0000313" key="1">
    <source>
        <dbReference type="EMBL" id="SDG75196.1"/>
    </source>
</evidence>
<organism evidence="1 2">
    <name type="scientific">Chitinophaga filiformis</name>
    <name type="common">Myxococcus filiformis</name>
    <name type="synonym">Flexibacter filiformis</name>
    <dbReference type="NCBI Taxonomy" id="104663"/>
    <lineage>
        <taxon>Bacteria</taxon>
        <taxon>Pseudomonadati</taxon>
        <taxon>Bacteroidota</taxon>
        <taxon>Chitinophagia</taxon>
        <taxon>Chitinophagales</taxon>
        <taxon>Chitinophagaceae</taxon>
        <taxon>Chitinophaga</taxon>
    </lineage>
</organism>
<dbReference type="Proteomes" id="UP000199045">
    <property type="component" value="Unassembled WGS sequence"/>
</dbReference>
<protein>
    <submittedName>
        <fullName evidence="1">Uncharacterized protein</fullName>
    </submittedName>
</protein>
<dbReference type="STRING" id="104663.SAMN04488121_106149"/>
<reference evidence="1 2" key="1">
    <citation type="submission" date="2016-10" db="EMBL/GenBank/DDBJ databases">
        <authorList>
            <person name="de Groot N.N."/>
        </authorList>
    </citation>
    <scope>NUCLEOTIDE SEQUENCE [LARGE SCALE GENOMIC DNA]</scope>
    <source>
        <strain evidence="1 2">DSM 527</strain>
    </source>
</reference>
<sequence>MQTYRFFLQLTKDIGNYRSLQVKQFTATCALIL</sequence>
<dbReference type="AlphaFoldDB" id="A0A1G7WTH4"/>
<evidence type="ECO:0000313" key="2">
    <source>
        <dbReference type="Proteomes" id="UP000199045"/>
    </source>
</evidence>
<gene>
    <name evidence="1" type="ORF">SAMN04488121_106149</name>
</gene>
<dbReference type="EMBL" id="FNBN01000006">
    <property type="protein sequence ID" value="SDG75196.1"/>
    <property type="molecule type" value="Genomic_DNA"/>
</dbReference>